<evidence type="ECO:0000259" key="1">
    <source>
        <dbReference type="Pfam" id="PF13456"/>
    </source>
</evidence>
<organism evidence="2 3">
    <name type="scientific">Brassica cretica</name>
    <name type="common">Mustard</name>
    <dbReference type="NCBI Taxonomy" id="69181"/>
    <lineage>
        <taxon>Eukaryota</taxon>
        <taxon>Viridiplantae</taxon>
        <taxon>Streptophyta</taxon>
        <taxon>Embryophyta</taxon>
        <taxon>Tracheophyta</taxon>
        <taxon>Spermatophyta</taxon>
        <taxon>Magnoliopsida</taxon>
        <taxon>eudicotyledons</taxon>
        <taxon>Gunneridae</taxon>
        <taxon>Pentapetalae</taxon>
        <taxon>rosids</taxon>
        <taxon>malvids</taxon>
        <taxon>Brassicales</taxon>
        <taxon>Brassicaceae</taxon>
        <taxon>Brassiceae</taxon>
        <taxon>Brassica</taxon>
    </lineage>
</organism>
<accession>A0A8S9GXY9</accession>
<dbReference type="InterPro" id="IPR002156">
    <property type="entry name" value="RNaseH_domain"/>
</dbReference>
<name>A0A8S9GXY9_BRACR</name>
<feature type="domain" description="RNase H type-1" evidence="1">
    <location>
        <begin position="22"/>
        <end position="92"/>
    </location>
</feature>
<proteinExistence type="predicted"/>
<evidence type="ECO:0000313" key="2">
    <source>
        <dbReference type="EMBL" id="KAF2551275.1"/>
    </source>
</evidence>
<dbReference type="GO" id="GO:0003676">
    <property type="term" value="F:nucleic acid binding"/>
    <property type="evidence" value="ECO:0007669"/>
    <property type="project" value="InterPro"/>
</dbReference>
<protein>
    <recommendedName>
        <fullName evidence="1">RNase H type-1 domain-containing protein</fullName>
    </recommendedName>
</protein>
<gene>
    <name evidence="2" type="ORF">F2Q68_00035962</name>
</gene>
<dbReference type="Proteomes" id="UP000712281">
    <property type="component" value="Unassembled WGS sequence"/>
</dbReference>
<dbReference type="EMBL" id="QGKW02001988">
    <property type="protein sequence ID" value="KAF2551275.1"/>
    <property type="molecule type" value="Genomic_DNA"/>
</dbReference>
<reference evidence="2" key="1">
    <citation type="submission" date="2019-12" db="EMBL/GenBank/DDBJ databases">
        <title>Genome sequencing and annotation of Brassica cretica.</title>
        <authorList>
            <person name="Studholme D.J."/>
            <person name="Sarris P.F."/>
        </authorList>
    </citation>
    <scope>NUCLEOTIDE SEQUENCE</scope>
    <source>
        <strain evidence="2">PFS-001/15</strain>
        <tissue evidence="2">Leaf</tissue>
    </source>
</reference>
<dbReference type="AlphaFoldDB" id="A0A8S9GXY9"/>
<dbReference type="GO" id="GO:0004523">
    <property type="term" value="F:RNA-DNA hybrid ribonuclease activity"/>
    <property type="evidence" value="ECO:0007669"/>
    <property type="project" value="InterPro"/>
</dbReference>
<evidence type="ECO:0000313" key="3">
    <source>
        <dbReference type="Proteomes" id="UP000712281"/>
    </source>
</evidence>
<dbReference type="Pfam" id="PF13456">
    <property type="entry name" value="RVT_3"/>
    <property type="match status" value="1"/>
</dbReference>
<dbReference type="InterPro" id="IPR044730">
    <property type="entry name" value="RNase_H-like_dom_plant"/>
</dbReference>
<comment type="caution">
    <text evidence="2">The sequence shown here is derived from an EMBL/GenBank/DDBJ whole genome shotgun (WGS) entry which is preliminary data.</text>
</comment>
<dbReference type="CDD" id="cd06222">
    <property type="entry name" value="RNase_H_like"/>
    <property type="match status" value="1"/>
</dbReference>
<sequence>MTETPGSSDDDRTEPCLPRCQVDASWVVKSDVFGGGFVMETKPGKCLYGSLGKEQVLSPLHAEFSSLLRAMKYSLHLGILSMKFESDCLHVIPVWLAPKVNLFESS</sequence>